<evidence type="ECO:0000256" key="2">
    <source>
        <dbReference type="PROSITE-ProRule" id="PRU00108"/>
    </source>
</evidence>
<dbReference type="GO" id="GO:0000981">
    <property type="term" value="F:DNA-binding transcription factor activity, RNA polymerase II-specific"/>
    <property type="evidence" value="ECO:0007669"/>
    <property type="project" value="TreeGrafter"/>
</dbReference>
<sequence length="197" mass="22607">MAGPYLSPLPSDLLTEYMFGRRRQRRNRTTFSPQQLQELEALFQKTHYPDVFLREEVALRISLSEARVWFQNRRAKWRKQARLQLLQDAWRMRCLGIPTSPLILTGSGVPPPEQPPQDKLPEKPYPMIPSGLPRQCPCSPDIDNHLQESGKIRNPPNARTPSPTAPDDLSLPRKISPPDDHSKNNNFVSRINPINSE</sequence>
<dbReference type="CDD" id="cd00086">
    <property type="entry name" value="homeodomain"/>
    <property type="match status" value="1"/>
</dbReference>
<dbReference type="EMBL" id="VTPC01008022">
    <property type="protein sequence ID" value="KAF2893404.1"/>
    <property type="molecule type" value="Genomic_DNA"/>
</dbReference>
<name>A0A8K0CVT3_IGNLU</name>
<organism evidence="6 7">
    <name type="scientific">Ignelater luminosus</name>
    <name type="common">Cucubano</name>
    <name type="synonym">Pyrophorus luminosus</name>
    <dbReference type="NCBI Taxonomy" id="2038154"/>
    <lineage>
        <taxon>Eukaryota</taxon>
        <taxon>Metazoa</taxon>
        <taxon>Ecdysozoa</taxon>
        <taxon>Arthropoda</taxon>
        <taxon>Hexapoda</taxon>
        <taxon>Insecta</taxon>
        <taxon>Pterygota</taxon>
        <taxon>Neoptera</taxon>
        <taxon>Endopterygota</taxon>
        <taxon>Coleoptera</taxon>
        <taxon>Polyphaga</taxon>
        <taxon>Elateriformia</taxon>
        <taxon>Elateroidea</taxon>
        <taxon>Elateridae</taxon>
        <taxon>Agrypninae</taxon>
        <taxon>Pyrophorini</taxon>
        <taxon>Ignelater</taxon>
    </lineage>
</organism>
<dbReference type="PROSITE" id="PS50071">
    <property type="entry name" value="HOMEOBOX_2"/>
    <property type="match status" value="1"/>
</dbReference>
<evidence type="ECO:0000259" key="5">
    <source>
        <dbReference type="PROSITE" id="PS50071"/>
    </source>
</evidence>
<keyword evidence="2 3" id="KW-0539">Nucleus</keyword>
<dbReference type="Proteomes" id="UP000801492">
    <property type="component" value="Unassembled WGS sequence"/>
</dbReference>
<evidence type="ECO:0000256" key="4">
    <source>
        <dbReference type="SAM" id="MobiDB-lite"/>
    </source>
</evidence>
<proteinExistence type="predicted"/>
<keyword evidence="2 3" id="KW-0238">DNA-binding</keyword>
<dbReference type="GO" id="GO:0005634">
    <property type="term" value="C:nucleus"/>
    <property type="evidence" value="ECO:0007669"/>
    <property type="project" value="UniProtKB-SubCell"/>
</dbReference>
<keyword evidence="2 3" id="KW-0371">Homeobox</keyword>
<evidence type="ECO:0000313" key="7">
    <source>
        <dbReference type="Proteomes" id="UP000801492"/>
    </source>
</evidence>
<evidence type="ECO:0000256" key="3">
    <source>
        <dbReference type="RuleBase" id="RU000682"/>
    </source>
</evidence>
<dbReference type="Gene3D" id="1.10.10.60">
    <property type="entry name" value="Homeodomain-like"/>
    <property type="match status" value="1"/>
</dbReference>
<dbReference type="InterPro" id="IPR009057">
    <property type="entry name" value="Homeodomain-like_sf"/>
</dbReference>
<dbReference type="InterPro" id="IPR001356">
    <property type="entry name" value="HD"/>
</dbReference>
<protein>
    <recommendedName>
        <fullName evidence="5">Homeobox domain-containing protein</fullName>
    </recommendedName>
</protein>
<keyword evidence="7" id="KW-1185">Reference proteome</keyword>
<dbReference type="OrthoDB" id="6159439at2759"/>
<gene>
    <name evidence="6" type="ORF">ILUMI_12798</name>
</gene>
<feature type="DNA-binding region" description="Homeobox" evidence="2">
    <location>
        <begin position="24"/>
        <end position="81"/>
    </location>
</feature>
<feature type="compositionally biased region" description="Polar residues" evidence="4">
    <location>
        <begin position="184"/>
        <end position="197"/>
    </location>
</feature>
<dbReference type="AlphaFoldDB" id="A0A8K0CVT3"/>
<dbReference type="FunFam" id="1.10.10.60:FF:000291">
    <property type="entry name" value="ALX homeobox protein 1"/>
    <property type="match status" value="1"/>
</dbReference>
<dbReference type="SMART" id="SM00389">
    <property type="entry name" value="HOX"/>
    <property type="match status" value="1"/>
</dbReference>
<dbReference type="PANTHER" id="PTHR24329:SF569">
    <property type="entry name" value="IP01065P"/>
    <property type="match status" value="1"/>
</dbReference>
<dbReference type="InterPro" id="IPR050649">
    <property type="entry name" value="Paired_Homeobox_TFs"/>
</dbReference>
<dbReference type="PANTHER" id="PTHR24329">
    <property type="entry name" value="HOMEOBOX PROTEIN ARISTALESS"/>
    <property type="match status" value="1"/>
</dbReference>
<dbReference type="GO" id="GO:0000977">
    <property type="term" value="F:RNA polymerase II transcription regulatory region sequence-specific DNA binding"/>
    <property type="evidence" value="ECO:0007669"/>
    <property type="project" value="TreeGrafter"/>
</dbReference>
<feature type="compositionally biased region" description="Basic and acidic residues" evidence="4">
    <location>
        <begin position="142"/>
        <end position="151"/>
    </location>
</feature>
<feature type="region of interest" description="Disordered" evidence="4">
    <location>
        <begin position="104"/>
        <end position="197"/>
    </location>
</feature>
<dbReference type="SUPFAM" id="SSF46689">
    <property type="entry name" value="Homeodomain-like"/>
    <property type="match status" value="1"/>
</dbReference>
<reference evidence="6" key="1">
    <citation type="submission" date="2019-08" db="EMBL/GenBank/DDBJ databases">
        <title>The genome of the North American firefly Photinus pyralis.</title>
        <authorList>
            <consortium name="Photinus pyralis genome working group"/>
            <person name="Fallon T.R."/>
            <person name="Sander Lower S.E."/>
            <person name="Weng J.-K."/>
        </authorList>
    </citation>
    <scope>NUCLEOTIDE SEQUENCE</scope>
    <source>
        <strain evidence="6">TRF0915ILg1</strain>
        <tissue evidence="6">Whole body</tissue>
    </source>
</reference>
<feature type="domain" description="Homeobox" evidence="5">
    <location>
        <begin position="22"/>
        <end position="80"/>
    </location>
</feature>
<comment type="subcellular location">
    <subcellularLocation>
        <location evidence="1 2 3">Nucleus</location>
    </subcellularLocation>
</comment>
<evidence type="ECO:0000313" key="6">
    <source>
        <dbReference type="EMBL" id="KAF2893404.1"/>
    </source>
</evidence>
<accession>A0A8K0CVT3</accession>
<evidence type="ECO:0000256" key="1">
    <source>
        <dbReference type="ARBA" id="ARBA00004123"/>
    </source>
</evidence>
<dbReference type="Pfam" id="PF00046">
    <property type="entry name" value="Homeodomain"/>
    <property type="match status" value="1"/>
</dbReference>
<comment type="caution">
    <text evidence="6">The sequence shown here is derived from an EMBL/GenBank/DDBJ whole genome shotgun (WGS) entry which is preliminary data.</text>
</comment>